<comment type="caution">
    <text evidence="1">The sequence shown here is derived from an EMBL/GenBank/DDBJ whole genome shotgun (WGS) entry which is preliminary data.</text>
</comment>
<dbReference type="InterPro" id="IPR013078">
    <property type="entry name" value="His_Pase_superF_clade-1"/>
</dbReference>
<dbReference type="RefSeq" id="WP_205156797.1">
    <property type="nucleotide sequence ID" value="NZ_JAFEUM010000001.1"/>
</dbReference>
<reference evidence="1 2" key="1">
    <citation type="submission" date="2021-02" db="EMBL/GenBank/DDBJ databases">
        <authorList>
            <person name="Park J.-S."/>
        </authorList>
    </citation>
    <scope>NUCLEOTIDE SEQUENCE [LARGE SCALE GENOMIC DNA]</scope>
    <source>
        <strain evidence="1 2">188UL20-2</strain>
    </source>
</reference>
<dbReference type="SMART" id="SM00855">
    <property type="entry name" value="PGAM"/>
    <property type="match status" value="1"/>
</dbReference>
<dbReference type="SUPFAM" id="SSF53254">
    <property type="entry name" value="Phosphoglycerate mutase-like"/>
    <property type="match status" value="1"/>
</dbReference>
<accession>A0ABS2HGI4</accession>
<organism evidence="1 2">
    <name type="scientific">Vibrio ulleungensis</name>
    <dbReference type="NCBI Taxonomy" id="2807619"/>
    <lineage>
        <taxon>Bacteria</taxon>
        <taxon>Pseudomonadati</taxon>
        <taxon>Pseudomonadota</taxon>
        <taxon>Gammaproteobacteria</taxon>
        <taxon>Vibrionales</taxon>
        <taxon>Vibrionaceae</taxon>
        <taxon>Vibrio</taxon>
    </lineage>
</organism>
<evidence type="ECO:0000313" key="1">
    <source>
        <dbReference type="EMBL" id="MBM7035174.1"/>
    </source>
</evidence>
<sequence length="190" mass="21774">MKTLYLVRHGEAGDDRLEQVSYVAINEYDKPLTQLGIEQSIKLNAVFDSISIDRSYTSDYLRAKETFAQLNIASNAHCELADIRELYCECIGKNLGNVDIEEFKRQKQRVLRFIENHLLRIADGETVLVVAHGCFILYLLKQLIGKSFGHDMTHTGVTKLVFENGWDFEYFNHSSHLQDAISPEISVLFE</sequence>
<gene>
    <name evidence="1" type="ORF">JQC93_02040</name>
</gene>
<dbReference type="EMBL" id="JAFEUM010000001">
    <property type="protein sequence ID" value="MBM7035174.1"/>
    <property type="molecule type" value="Genomic_DNA"/>
</dbReference>
<keyword evidence="2" id="KW-1185">Reference proteome</keyword>
<dbReference type="PANTHER" id="PTHR48100:SF1">
    <property type="entry name" value="HISTIDINE PHOSPHATASE FAMILY PROTEIN-RELATED"/>
    <property type="match status" value="1"/>
</dbReference>
<evidence type="ECO:0000313" key="2">
    <source>
        <dbReference type="Proteomes" id="UP000809621"/>
    </source>
</evidence>
<dbReference type="Gene3D" id="3.40.50.1240">
    <property type="entry name" value="Phosphoglycerate mutase-like"/>
    <property type="match status" value="1"/>
</dbReference>
<dbReference type="Pfam" id="PF00300">
    <property type="entry name" value="His_Phos_1"/>
    <property type="match status" value="2"/>
</dbReference>
<proteinExistence type="predicted"/>
<dbReference type="CDD" id="cd07067">
    <property type="entry name" value="HP_PGM_like"/>
    <property type="match status" value="1"/>
</dbReference>
<name>A0ABS2HGI4_9VIBR</name>
<dbReference type="InterPro" id="IPR050275">
    <property type="entry name" value="PGM_Phosphatase"/>
</dbReference>
<dbReference type="PANTHER" id="PTHR48100">
    <property type="entry name" value="BROAD-SPECIFICITY PHOSPHATASE YOR283W-RELATED"/>
    <property type="match status" value="1"/>
</dbReference>
<dbReference type="InterPro" id="IPR029033">
    <property type="entry name" value="His_PPase_superfam"/>
</dbReference>
<protein>
    <submittedName>
        <fullName evidence="1">Histidine phosphatase family protein</fullName>
    </submittedName>
</protein>
<dbReference type="Proteomes" id="UP000809621">
    <property type="component" value="Unassembled WGS sequence"/>
</dbReference>